<dbReference type="AlphaFoldDB" id="A0A1B6ENN5"/>
<evidence type="ECO:0000313" key="3">
    <source>
        <dbReference type="EMBL" id="JAS39535.1"/>
    </source>
</evidence>
<reference evidence="3" key="1">
    <citation type="submission" date="2015-11" db="EMBL/GenBank/DDBJ databases">
        <title>De novo transcriptome assembly of four potential Pierce s Disease insect vectors from Arizona vineyards.</title>
        <authorList>
            <person name="Tassone E.E."/>
        </authorList>
    </citation>
    <scope>NUCLEOTIDE SEQUENCE</scope>
</reference>
<sequence length="544" mass="58665">MNPTIVVVFVIGTAQLLTATPVHRREIIADYRKQFFTIPEVLTTTISTPHTLPENINKALETTTILATEDELSISIEESINKKSGSISFSSEVQDDSSEIKNSSPETSFPPPGSSHSNSEDTTLTLGSTVFTVGELQHPNESTEHTLDESRNKTAEPIANSKVSSENSETGHLISSSSQLPYENLGLSSQQVSYSPDIPFSEAFQITSEVPLPEMLFEDKPVSTTLISSYEDSTPSSKDTSDATSSAFISAVWLSPESQFGISSPLPETPHSLSLDTLFSSESSTDNAFLTSQESGSPFETSTHTPIEAHLSSEPEASELLSQDPISSSDVSQSSQKLYSEMSKISPEIHEPSSELPNLASDNATETPYVLNFIKTSDLPVTDITESSTPALVTSSDTLSPTFLNANTPSDVFPETSFPLSEISTNITSLPPKISFPLSEVLHSSPEPPSITLNSTSNSEFESTKLSEDNTLTSTIQNFETLHPSSEILRVLTEDIEQSSISLSLSTEGSNPSSEDQPPSSSTSEKPEPYFEYATSSSYIPNPL</sequence>
<feature type="compositionally biased region" description="Polar residues" evidence="1">
    <location>
        <begin position="534"/>
        <end position="544"/>
    </location>
</feature>
<feature type="non-terminal residue" evidence="3">
    <location>
        <position position="544"/>
    </location>
</feature>
<feature type="region of interest" description="Disordered" evidence="1">
    <location>
        <begin position="284"/>
        <end position="361"/>
    </location>
</feature>
<accession>A0A1B6ENN5</accession>
<dbReference type="EMBL" id="GECZ01030234">
    <property type="protein sequence ID" value="JAS39535.1"/>
    <property type="molecule type" value="Transcribed_RNA"/>
</dbReference>
<feature type="region of interest" description="Disordered" evidence="1">
    <location>
        <begin position="444"/>
        <end position="469"/>
    </location>
</feature>
<gene>
    <name evidence="3" type="ORF">g.27662</name>
</gene>
<feature type="compositionally biased region" description="Polar residues" evidence="1">
    <location>
        <begin position="451"/>
        <end position="461"/>
    </location>
</feature>
<evidence type="ECO:0000256" key="2">
    <source>
        <dbReference type="SAM" id="SignalP"/>
    </source>
</evidence>
<feature type="chain" id="PRO_5008582257" evidence="2">
    <location>
        <begin position="20"/>
        <end position="544"/>
    </location>
</feature>
<name>A0A1B6ENN5_9HEMI</name>
<evidence type="ECO:0000256" key="1">
    <source>
        <dbReference type="SAM" id="MobiDB-lite"/>
    </source>
</evidence>
<feature type="compositionally biased region" description="Basic and acidic residues" evidence="1">
    <location>
        <begin position="141"/>
        <end position="154"/>
    </location>
</feature>
<feature type="compositionally biased region" description="Low complexity" evidence="1">
    <location>
        <begin position="499"/>
        <end position="524"/>
    </location>
</feature>
<feature type="region of interest" description="Disordered" evidence="1">
    <location>
        <begin position="85"/>
        <end position="122"/>
    </location>
</feature>
<feature type="region of interest" description="Disordered" evidence="1">
    <location>
        <begin position="138"/>
        <end position="176"/>
    </location>
</feature>
<feature type="compositionally biased region" description="Polar residues" evidence="1">
    <location>
        <begin position="161"/>
        <end position="176"/>
    </location>
</feature>
<feature type="signal peptide" evidence="2">
    <location>
        <begin position="1"/>
        <end position="19"/>
    </location>
</feature>
<feature type="compositionally biased region" description="Polar residues" evidence="1">
    <location>
        <begin position="284"/>
        <end position="305"/>
    </location>
</feature>
<proteinExistence type="predicted"/>
<organism evidence="3">
    <name type="scientific">Cuerna arida</name>
    <dbReference type="NCBI Taxonomy" id="1464854"/>
    <lineage>
        <taxon>Eukaryota</taxon>
        <taxon>Metazoa</taxon>
        <taxon>Ecdysozoa</taxon>
        <taxon>Arthropoda</taxon>
        <taxon>Hexapoda</taxon>
        <taxon>Insecta</taxon>
        <taxon>Pterygota</taxon>
        <taxon>Neoptera</taxon>
        <taxon>Paraneoptera</taxon>
        <taxon>Hemiptera</taxon>
        <taxon>Auchenorrhyncha</taxon>
        <taxon>Membracoidea</taxon>
        <taxon>Cicadellidae</taxon>
        <taxon>Cicadellinae</taxon>
        <taxon>Proconiini</taxon>
        <taxon>Cuerna</taxon>
    </lineage>
</organism>
<protein>
    <submittedName>
        <fullName evidence="3">Uncharacterized protein</fullName>
    </submittedName>
</protein>
<feature type="region of interest" description="Disordered" evidence="1">
    <location>
        <begin position="499"/>
        <end position="544"/>
    </location>
</feature>
<feature type="compositionally biased region" description="Low complexity" evidence="1">
    <location>
        <begin position="308"/>
        <end position="336"/>
    </location>
</feature>
<keyword evidence="2" id="KW-0732">Signal</keyword>